<feature type="domain" description="Aminotransferase-like plant mobile" evidence="1">
    <location>
        <begin position="5"/>
        <end position="79"/>
    </location>
</feature>
<dbReference type="EMBL" id="JABFAC010000005">
    <property type="protein sequence ID" value="MBA0614016.1"/>
    <property type="molecule type" value="Genomic_DNA"/>
</dbReference>
<dbReference type="Proteomes" id="UP000593561">
    <property type="component" value="Unassembled WGS sequence"/>
</dbReference>
<dbReference type="AlphaFoldDB" id="A0A7J8RL01"/>
<feature type="non-terminal residue" evidence="2">
    <location>
        <position position="112"/>
    </location>
</feature>
<keyword evidence="3" id="KW-1185">Reference proteome</keyword>
<dbReference type="GO" id="GO:0010073">
    <property type="term" value="P:meristem maintenance"/>
    <property type="evidence" value="ECO:0007669"/>
    <property type="project" value="InterPro"/>
</dbReference>
<sequence length="112" mass="12991">MTGGYLILDLSRNFIHLMWLLKLIDFRAVDEFNWGSAVLATLYWDMCGATPPTKAKIRGCQSLLQSWARFRFLFLRHRVDHPYSFPLITSYVGIPTALEDIRLLLDQQSEAQ</sequence>
<comment type="caution">
    <text evidence="2">The sequence shown here is derived from an EMBL/GenBank/DDBJ whole genome shotgun (WGS) entry which is preliminary data.</text>
</comment>
<dbReference type="InterPro" id="IPR019557">
    <property type="entry name" value="AminoTfrase-like_pln_mobile"/>
</dbReference>
<reference evidence="2 3" key="1">
    <citation type="journal article" date="2019" name="Genome Biol. Evol.">
        <title>Insights into the evolution of the New World diploid cottons (Gossypium, subgenus Houzingenia) based on genome sequencing.</title>
        <authorList>
            <person name="Grover C.E."/>
            <person name="Arick M.A. 2nd"/>
            <person name="Thrash A."/>
            <person name="Conover J.L."/>
            <person name="Sanders W.S."/>
            <person name="Peterson D.G."/>
            <person name="Frelichowski J.E."/>
            <person name="Scheffler J.A."/>
            <person name="Scheffler B.E."/>
            <person name="Wendel J.F."/>
        </authorList>
    </citation>
    <scope>NUCLEOTIDE SEQUENCE [LARGE SCALE GENOMIC DNA]</scope>
    <source>
        <strain evidence="2">27</strain>
        <tissue evidence="2">Leaf</tissue>
    </source>
</reference>
<accession>A0A7J8RL01</accession>
<dbReference type="Pfam" id="PF10536">
    <property type="entry name" value="PMD"/>
    <property type="match status" value="1"/>
</dbReference>
<dbReference type="PANTHER" id="PTHR46033">
    <property type="entry name" value="PROTEIN MAIN-LIKE 2"/>
    <property type="match status" value="1"/>
</dbReference>
<protein>
    <recommendedName>
        <fullName evidence="1">Aminotransferase-like plant mobile domain-containing protein</fullName>
    </recommendedName>
</protein>
<dbReference type="InterPro" id="IPR044824">
    <property type="entry name" value="MAIN-like"/>
</dbReference>
<evidence type="ECO:0000313" key="2">
    <source>
        <dbReference type="EMBL" id="MBA0614016.1"/>
    </source>
</evidence>
<evidence type="ECO:0000259" key="1">
    <source>
        <dbReference type="Pfam" id="PF10536"/>
    </source>
</evidence>
<organism evidence="2 3">
    <name type="scientific">Gossypium davidsonii</name>
    <name type="common">Davidson's cotton</name>
    <name type="synonym">Gossypium klotzschianum subsp. davidsonii</name>
    <dbReference type="NCBI Taxonomy" id="34287"/>
    <lineage>
        <taxon>Eukaryota</taxon>
        <taxon>Viridiplantae</taxon>
        <taxon>Streptophyta</taxon>
        <taxon>Embryophyta</taxon>
        <taxon>Tracheophyta</taxon>
        <taxon>Spermatophyta</taxon>
        <taxon>Magnoliopsida</taxon>
        <taxon>eudicotyledons</taxon>
        <taxon>Gunneridae</taxon>
        <taxon>Pentapetalae</taxon>
        <taxon>rosids</taxon>
        <taxon>malvids</taxon>
        <taxon>Malvales</taxon>
        <taxon>Malvaceae</taxon>
        <taxon>Malvoideae</taxon>
        <taxon>Gossypium</taxon>
    </lineage>
</organism>
<gene>
    <name evidence="2" type="ORF">Godav_014355</name>
</gene>
<dbReference type="PANTHER" id="PTHR46033:SF8">
    <property type="entry name" value="PROTEIN MAINTENANCE OF MERISTEMS-LIKE"/>
    <property type="match status" value="1"/>
</dbReference>
<evidence type="ECO:0000313" key="3">
    <source>
        <dbReference type="Proteomes" id="UP000593561"/>
    </source>
</evidence>
<proteinExistence type="predicted"/>
<name>A0A7J8RL01_GOSDV</name>